<keyword evidence="1" id="KW-0812">Transmembrane</keyword>
<organism evidence="2 3">
    <name type="scientific">Bernardetia litoralis (strain ATCC 23117 / DSM 6794 / NBRC 15988 / NCIMB 1366 / Fx l1 / Sio-4)</name>
    <name type="common">Flexibacter litoralis</name>
    <dbReference type="NCBI Taxonomy" id="880071"/>
    <lineage>
        <taxon>Bacteria</taxon>
        <taxon>Pseudomonadati</taxon>
        <taxon>Bacteroidota</taxon>
        <taxon>Cytophagia</taxon>
        <taxon>Cytophagales</taxon>
        <taxon>Bernardetiaceae</taxon>
        <taxon>Bernardetia</taxon>
    </lineage>
</organism>
<dbReference type="eggNOG" id="COG1714">
    <property type="taxonomic scope" value="Bacteria"/>
</dbReference>
<feature type="transmembrane region" description="Helical" evidence="1">
    <location>
        <begin position="177"/>
        <end position="197"/>
    </location>
</feature>
<keyword evidence="1" id="KW-1133">Transmembrane helix</keyword>
<feature type="transmembrane region" description="Helical" evidence="1">
    <location>
        <begin position="99"/>
        <end position="120"/>
    </location>
</feature>
<proteinExistence type="predicted"/>
<dbReference type="KEGG" id="fli:Fleli_3100"/>
<gene>
    <name evidence="2" type="ordered locus">Fleli_3100</name>
</gene>
<dbReference type="STRING" id="880071.Fleli_3100"/>
<dbReference type="HOGENOM" id="CLU_1136734_0_0_10"/>
<dbReference type="EMBL" id="CP003345">
    <property type="protein sequence ID" value="AFM05440.1"/>
    <property type="molecule type" value="Genomic_DNA"/>
</dbReference>
<reference evidence="3" key="1">
    <citation type="submission" date="2012-06" db="EMBL/GenBank/DDBJ databases">
        <title>The complete genome of Flexibacter litoralis DSM 6794.</title>
        <authorList>
            <person name="Lucas S."/>
            <person name="Copeland A."/>
            <person name="Lapidus A."/>
            <person name="Glavina del Rio T."/>
            <person name="Dalin E."/>
            <person name="Tice H."/>
            <person name="Bruce D."/>
            <person name="Goodwin L."/>
            <person name="Pitluck S."/>
            <person name="Peters L."/>
            <person name="Ovchinnikova G."/>
            <person name="Lu M."/>
            <person name="Kyrpides N."/>
            <person name="Mavromatis K."/>
            <person name="Ivanova N."/>
            <person name="Brettin T."/>
            <person name="Detter J.C."/>
            <person name="Han C."/>
            <person name="Larimer F."/>
            <person name="Land M."/>
            <person name="Hauser L."/>
            <person name="Markowitz V."/>
            <person name="Cheng J.-F."/>
            <person name="Hugenholtz P."/>
            <person name="Woyke T."/>
            <person name="Wu D."/>
            <person name="Spring S."/>
            <person name="Lang E."/>
            <person name="Kopitz M."/>
            <person name="Brambilla E."/>
            <person name="Klenk H.-P."/>
            <person name="Eisen J.A."/>
        </authorList>
    </citation>
    <scope>NUCLEOTIDE SEQUENCE [LARGE SCALE GENOMIC DNA]</scope>
    <source>
        <strain evidence="3">ATCC 23117 / DSM 6794 / NBRC 15988 / NCIMB 1366 / Sio-4</strain>
    </source>
</reference>
<evidence type="ECO:0000313" key="2">
    <source>
        <dbReference type="EMBL" id="AFM05440.1"/>
    </source>
</evidence>
<dbReference type="RefSeq" id="WP_014798871.1">
    <property type="nucleotide sequence ID" value="NC_018018.1"/>
</dbReference>
<dbReference type="Proteomes" id="UP000006054">
    <property type="component" value="Chromosome"/>
</dbReference>
<evidence type="ECO:0008006" key="4">
    <source>
        <dbReference type="Google" id="ProtNLM"/>
    </source>
</evidence>
<keyword evidence="3" id="KW-1185">Reference proteome</keyword>
<feature type="transmembrane region" description="Helical" evidence="1">
    <location>
        <begin position="203"/>
        <end position="222"/>
    </location>
</feature>
<sequence length="245" mass="28450">MRFRSINSYQIKEDKHQHFLLEERNDPVTGDSFLEGDEVVFCSVCKSAFLKDSWAYMGNKHCDQKATLPIFPKTKKMVLQKPIELPFVFPDTDNRTSAFFADILIFVGISSIIAFAAIKLHIILSSYFYAFLIFILITFRDIILINKSIGKAFQKMYFIDVETNLPATVWQVLGRNLLYWVMNGVFALLFIITNVLGNHIGDTILLYFFIAVFMLGTNIFYIKFNIKNNYSWFDKLLGIRLVKKK</sequence>
<protein>
    <recommendedName>
        <fullName evidence="4">RDD domain-containing protein</fullName>
    </recommendedName>
</protein>
<accession>I4ANA5</accession>
<keyword evidence="1" id="KW-0472">Membrane</keyword>
<feature type="transmembrane region" description="Helical" evidence="1">
    <location>
        <begin position="126"/>
        <end position="146"/>
    </location>
</feature>
<evidence type="ECO:0000313" key="3">
    <source>
        <dbReference type="Proteomes" id="UP000006054"/>
    </source>
</evidence>
<evidence type="ECO:0000256" key="1">
    <source>
        <dbReference type="SAM" id="Phobius"/>
    </source>
</evidence>
<name>I4ANA5_BERLS</name>
<dbReference type="OrthoDB" id="988752at2"/>
<dbReference type="AlphaFoldDB" id="I4ANA5"/>